<dbReference type="EMBL" id="QGKY02000089">
    <property type="protein sequence ID" value="KAF2614261.1"/>
    <property type="molecule type" value="Genomic_DNA"/>
</dbReference>
<proteinExistence type="inferred from homology"/>
<dbReference type="InterPro" id="IPR001554">
    <property type="entry name" value="Glyco_hydro_14"/>
</dbReference>
<keyword evidence="2 4" id="KW-0119">Carbohydrate metabolism</keyword>
<comment type="caution">
    <text evidence="5">The sequence shown here is derived from an EMBL/GenBank/DDBJ whole genome shotgun (WGS) entry which is preliminary data.</text>
</comment>
<comment type="similarity">
    <text evidence="1 4">Belongs to the glycosyl hydrolase 14 family.</text>
</comment>
<organism evidence="5">
    <name type="scientific">Brassica cretica</name>
    <name type="common">Mustard</name>
    <dbReference type="NCBI Taxonomy" id="69181"/>
    <lineage>
        <taxon>Eukaryota</taxon>
        <taxon>Viridiplantae</taxon>
        <taxon>Streptophyta</taxon>
        <taxon>Embryophyta</taxon>
        <taxon>Tracheophyta</taxon>
        <taxon>Spermatophyta</taxon>
        <taxon>Magnoliopsida</taxon>
        <taxon>eudicotyledons</taxon>
        <taxon>Gunneridae</taxon>
        <taxon>Pentapetalae</taxon>
        <taxon>rosids</taxon>
        <taxon>malvids</taxon>
        <taxon>Brassicales</taxon>
        <taxon>Brassicaceae</taxon>
        <taxon>Brassiceae</taxon>
        <taxon>Brassica</taxon>
    </lineage>
</organism>
<dbReference type="PANTHER" id="PTHR31352">
    <property type="entry name" value="BETA-AMYLASE 1, CHLOROPLASTIC"/>
    <property type="match status" value="1"/>
</dbReference>
<dbReference type="SUPFAM" id="SSF51445">
    <property type="entry name" value="(Trans)glycosidases"/>
    <property type="match status" value="1"/>
</dbReference>
<comment type="catalytic activity">
    <reaction evidence="4">
        <text>Hydrolysis of (1-&gt;4)-alpha-D-glucosidic linkages in polysaccharides so as to remove successive maltose units from the non-reducing ends of the chains.</text>
        <dbReference type="EC" id="3.2.1.2"/>
    </reaction>
</comment>
<evidence type="ECO:0000256" key="2">
    <source>
        <dbReference type="ARBA" id="ARBA00023277"/>
    </source>
</evidence>
<keyword evidence="3 4" id="KW-0624">Polysaccharide degradation</keyword>
<reference evidence="5" key="1">
    <citation type="submission" date="2019-12" db="EMBL/GenBank/DDBJ databases">
        <title>Genome sequencing and annotation of Brassica cretica.</title>
        <authorList>
            <person name="Studholme D.J."/>
            <person name="Sarris P.F."/>
        </authorList>
    </citation>
    <scope>NUCLEOTIDE SEQUENCE</scope>
    <source>
        <strain evidence="5">PFS-102/07</strain>
        <tissue evidence="5">Leaf</tissue>
    </source>
</reference>
<evidence type="ECO:0000256" key="3">
    <source>
        <dbReference type="ARBA" id="ARBA00023326"/>
    </source>
</evidence>
<dbReference type="EC" id="3.2.1.2" evidence="4"/>
<protein>
    <recommendedName>
        <fullName evidence="4">Beta-amylase</fullName>
        <ecNumber evidence="4">3.2.1.2</ecNumber>
    </recommendedName>
</protein>
<gene>
    <name evidence="5" type="ORF">F2Q70_00013881</name>
</gene>
<name>A0A8S9M8K0_BRACR</name>
<dbReference type="Gene3D" id="3.20.20.80">
    <property type="entry name" value="Glycosidases"/>
    <property type="match status" value="1"/>
</dbReference>
<evidence type="ECO:0000256" key="1">
    <source>
        <dbReference type="ARBA" id="ARBA00005652"/>
    </source>
</evidence>
<sequence length="144" mass="16607">MDSIVATLNARVLPVVDIDSELILIQCYDKYLKKDYENAEKKAGHSMLDLSKEKFGDYNSKPHETTFFKENGTYDTEKGKFFLEWYSNKLILHGDQILREANKIFTGLKIDLVAKVLHINTHAGSGHNLKKIECYIHRHNPLII</sequence>
<evidence type="ECO:0000256" key="4">
    <source>
        <dbReference type="RuleBase" id="RU000509"/>
    </source>
</evidence>
<dbReference type="GO" id="GO:0000272">
    <property type="term" value="P:polysaccharide catabolic process"/>
    <property type="evidence" value="ECO:0007669"/>
    <property type="project" value="UniProtKB-KW"/>
</dbReference>
<evidence type="ECO:0000313" key="5">
    <source>
        <dbReference type="EMBL" id="KAF2614261.1"/>
    </source>
</evidence>
<dbReference type="PANTHER" id="PTHR31352:SF55">
    <property type="entry name" value="BETA-AMYLASE 5"/>
    <property type="match status" value="1"/>
</dbReference>
<dbReference type="GO" id="GO:0016161">
    <property type="term" value="F:beta-amylase activity"/>
    <property type="evidence" value="ECO:0007669"/>
    <property type="project" value="UniProtKB-EC"/>
</dbReference>
<keyword evidence="4" id="KW-0326">Glycosidase</keyword>
<dbReference type="Pfam" id="PF01373">
    <property type="entry name" value="Glyco_hydro_14"/>
    <property type="match status" value="1"/>
</dbReference>
<dbReference type="AlphaFoldDB" id="A0A8S9M8K0"/>
<accession>A0A8S9M8K0</accession>
<keyword evidence="4" id="KW-0378">Hydrolase</keyword>
<dbReference type="InterPro" id="IPR017853">
    <property type="entry name" value="GH"/>
</dbReference>